<dbReference type="SUPFAM" id="SSF54452">
    <property type="entry name" value="MHC antigen-recognition domain"/>
    <property type="match status" value="1"/>
</dbReference>
<keyword evidence="3" id="KW-0732">Signal</keyword>
<keyword evidence="2" id="KW-0472">Membrane</keyword>
<dbReference type="GO" id="GO:0030883">
    <property type="term" value="F:endogenous lipid antigen binding"/>
    <property type="evidence" value="ECO:0007669"/>
    <property type="project" value="TreeGrafter"/>
</dbReference>
<dbReference type="InterPro" id="IPR037055">
    <property type="entry name" value="MHC_I-like_Ag-recog_sf"/>
</dbReference>
<dbReference type="InterPro" id="IPR003006">
    <property type="entry name" value="Ig/MHC_CS"/>
</dbReference>
<dbReference type="Pfam" id="PF07654">
    <property type="entry name" value="C1-set"/>
    <property type="match status" value="1"/>
</dbReference>
<evidence type="ECO:0000313" key="5">
    <source>
        <dbReference type="EMBL" id="NXF34267.1"/>
    </source>
</evidence>
<dbReference type="GO" id="GO:0009897">
    <property type="term" value="C:external side of plasma membrane"/>
    <property type="evidence" value="ECO:0007669"/>
    <property type="project" value="TreeGrafter"/>
</dbReference>
<evidence type="ECO:0000313" key="6">
    <source>
        <dbReference type="Proteomes" id="UP000538472"/>
    </source>
</evidence>
<sequence length="310" mass="34454">PAELQVFQLLLTSLFTNISSAEVSGVALLGDMPIIALDPVNWSIQFHWPWACQATAEGDAENIKSHSKLVLRNMVRYVHEMSQQVQLDYPLVVQIRAGCVLHPNRTSRGFMDVGQGGRDLTAFEVERQRWEPRQPSLLAELVSESLTSKKAITELLMHLLSTSCQTYVLTLWRYGRATLERQELPVATVFARTPSPDQLLLVCRVTGFYPRPISVAWLRDGQEVPPGPALNTSAILPNADLTYQLRSVLAVAPRDGHSYACRVRHRSLGTRSLLVPWENRSAAPTAGIAITVLLLGAAASAGGVWWWKRR</sequence>
<keyword evidence="1" id="KW-0325">Glycoprotein</keyword>
<dbReference type="InterPro" id="IPR036179">
    <property type="entry name" value="Ig-like_dom_sf"/>
</dbReference>
<feature type="non-terminal residue" evidence="5">
    <location>
        <position position="310"/>
    </location>
</feature>
<dbReference type="GO" id="GO:0001916">
    <property type="term" value="P:positive regulation of T cell mediated cytotoxicity"/>
    <property type="evidence" value="ECO:0007669"/>
    <property type="project" value="TreeGrafter"/>
</dbReference>
<dbReference type="PROSITE" id="PS50835">
    <property type="entry name" value="IG_LIKE"/>
    <property type="match status" value="1"/>
</dbReference>
<dbReference type="AlphaFoldDB" id="A0A7K8SVZ5"/>
<dbReference type="PROSITE" id="PS00290">
    <property type="entry name" value="IG_MHC"/>
    <property type="match status" value="1"/>
</dbReference>
<dbReference type="GO" id="GO:0005615">
    <property type="term" value="C:extracellular space"/>
    <property type="evidence" value="ECO:0007669"/>
    <property type="project" value="TreeGrafter"/>
</dbReference>
<dbReference type="GO" id="GO:0048006">
    <property type="term" value="P:antigen processing and presentation, endogenous lipid antigen via MHC class Ib"/>
    <property type="evidence" value="ECO:0007669"/>
    <property type="project" value="TreeGrafter"/>
</dbReference>
<evidence type="ECO:0000256" key="3">
    <source>
        <dbReference type="SAM" id="SignalP"/>
    </source>
</evidence>
<dbReference type="InterPro" id="IPR011161">
    <property type="entry name" value="MHC_I-like_Ag-recog"/>
</dbReference>
<dbReference type="Gene3D" id="2.60.40.10">
    <property type="entry name" value="Immunoglobulins"/>
    <property type="match status" value="1"/>
</dbReference>
<reference evidence="5 6" key="1">
    <citation type="submission" date="2019-09" db="EMBL/GenBank/DDBJ databases">
        <title>Bird 10,000 Genomes (B10K) Project - Family phase.</title>
        <authorList>
            <person name="Zhang G."/>
        </authorList>
    </citation>
    <scope>NUCLEOTIDE SEQUENCE [LARGE SCALE GENOMIC DNA]</scope>
    <source>
        <strain evidence="5">B10K-CU-031-10</strain>
        <tissue evidence="5">Muscle</tissue>
    </source>
</reference>
<dbReference type="InterPro" id="IPR011162">
    <property type="entry name" value="MHC_I/II-like_Ag-recog"/>
</dbReference>
<dbReference type="InterPro" id="IPR003597">
    <property type="entry name" value="Ig_C1-set"/>
</dbReference>
<accession>A0A7K8SVZ5</accession>
<keyword evidence="2" id="KW-1133">Transmembrane helix</keyword>
<dbReference type="Pfam" id="PF16497">
    <property type="entry name" value="MHC_I_3"/>
    <property type="match status" value="1"/>
</dbReference>
<dbReference type="SMART" id="SM00407">
    <property type="entry name" value="IGc1"/>
    <property type="match status" value="1"/>
</dbReference>
<gene>
    <name evidence="5" type="primary">Cd1e</name>
    <name evidence="5" type="ORF">NYCBRA_R12583</name>
</gene>
<dbReference type="GO" id="GO:0071723">
    <property type="term" value="F:lipopeptide binding"/>
    <property type="evidence" value="ECO:0007669"/>
    <property type="project" value="TreeGrafter"/>
</dbReference>
<dbReference type="PANTHER" id="PTHR16675:SF160">
    <property type="entry name" value="T-CELL SURFACE GLYCOPROTEIN CD1A"/>
    <property type="match status" value="1"/>
</dbReference>
<proteinExistence type="predicted"/>
<keyword evidence="6" id="KW-1185">Reference proteome</keyword>
<dbReference type="Gene3D" id="3.30.500.10">
    <property type="entry name" value="MHC class I-like antigen recognition-like"/>
    <property type="match status" value="1"/>
</dbReference>
<comment type="caution">
    <text evidence="5">The sequence shown here is derived from an EMBL/GenBank/DDBJ whole genome shotgun (WGS) entry which is preliminary data.</text>
</comment>
<evidence type="ECO:0000259" key="4">
    <source>
        <dbReference type="PROSITE" id="PS50835"/>
    </source>
</evidence>
<name>A0A7K8SVZ5_9AVES</name>
<evidence type="ECO:0000256" key="1">
    <source>
        <dbReference type="ARBA" id="ARBA00023180"/>
    </source>
</evidence>
<dbReference type="InterPro" id="IPR013783">
    <property type="entry name" value="Ig-like_fold"/>
</dbReference>
<dbReference type="GO" id="GO:0006955">
    <property type="term" value="P:immune response"/>
    <property type="evidence" value="ECO:0007669"/>
    <property type="project" value="TreeGrafter"/>
</dbReference>
<dbReference type="EMBL" id="VWZB01000251">
    <property type="protein sequence ID" value="NXF34267.1"/>
    <property type="molecule type" value="Genomic_DNA"/>
</dbReference>
<keyword evidence="2" id="KW-0812">Transmembrane</keyword>
<feature type="non-terminal residue" evidence="5">
    <location>
        <position position="1"/>
    </location>
</feature>
<dbReference type="InterPro" id="IPR050208">
    <property type="entry name" value="MHC_class-I_related"/>
</dbReference>
<evidence type="ECO:0000256" key="2">
    <source>
        <dbReference type="SAM" id="Phobius"/>
    </source>
</evidence>
<dbReference type="GO" id="GO:0048007">
    <property type="term" value="P:antigen processing and presentation, exogenous lipid antigen via MHC class Ib"/>
    <property type="evidence" value="ECO:0007669"/>
    <property type="project" value="TreeGrafter"/>
</dbReference>
<protein>
    <submittedName>
        <fullName evidence="5">CD1E protein</fullName>
    </submittedName>
</protein>
<feature type="chain" id="PRO_5029808654" evidence="3">
    <location>
        <begin position="22"/>
        <end position="310"/>
    </location>
</feature>
<feature type="signal peptide" evidence="3">
    <location>
        <begin position="1"/>
        <end position="21"/>
    </location>
</feature>
<dbReference type="Proteomes" id="UP000538472">
    <property type="component" value="Unassembled WGS sequence"/>
</dbReference>
<dbReference type="GO" id="GO:0030884">
    <property type="term" value="F:exogenous lipid antigen binding"/>
    <property type="evidence" value="ECO:0007669"/>
    <property type="project" value="TreeGrafter"/>
</dbReference>
<dbReference type="SUPFAM" id="SSF48726">
    <property type="entry name" value="Immunoglobulin"/>
    <property type="match status" value="1"/>
</dbReference>
<organism evidence="5 6">
    <name type="scientific">Nyctibius bracteatus</name>
    <name type="common">Rufous potoo</name>
    <dbReference type="NCBI Taxonomy" id="48426"/>
    <lineage>
        <taxon>Eukaryota</taxon>
        <taxon>Metazoa</taxon>
        <taxon>Chordata</taxon>
        <taxon>Craniata</taxon>
        <taxon>Vertebrata</taxon>
        <taxon>Euteleostomi</taxon>
        <taxon>Archelosauria</taxon>
        <taxon>Archosauria</taxon>
        <taxon>Dinosauria</taxon>
        <taxon>Saurischia</taxon>
        <taxon>Theropoda</taxon>
        <taxon>Coelurosauria</taxon>
        <taxon>Aves</taxon>
        <taxon>Neognathae</taxon>
        <taxon>Neoaves</taxon>
        <taxon>Strisores</taxon>
        <taxon>Caprimulgiformes</taxon>
        <taxon>Nyctibiidae</taxon>
        <taxon>Nyctibius</taxon>
    </lineage>
</organism>
<feature type="domain" description="Ig-like" evidence="4">
    <location>
        <begin position="185"/>
        <end position="265"/>
    </location>
</feature>
<feature type="transmembrane region" description="Helical" evidence="2">
    <location>
        <begin position="286"/>
        <end position="307"/>
    </location>
</feature>
<dbReference type="PANTHER" id="PTHR16675">
    <property type="entry name" value="MHC CLASS I-RELATED"/>
    <property type="match status" value="1"/>
</dbReference>
<dbReference type="InterPro" id="IPR007110">
    <property type="entry name" value="Ig-like_dom"/>
</dbReference>